<feature type="compositionally biased region" description="Basic and acidic residues" evidence="1">
    <location>
        <begin position="513"/>
        <end position="523"/>
    </location>
</feature>
<feature type="region of interest" description="Disordered" evidence="1">
    <location>
        <begin position="1"/>
        <end position="27"/>
    </location>
</feature>
<feature type="region of interest" description="Disordered" evidence="1">
    <location>
        <begin position="1162"/>
        <end position="1181"/>
    </location>
</feature>
<feature type="region of interest" description="Disordered" evidence="1">
    <location>
        <begin position="1208"/>
        <end position="1252"/>
    </location>
</feature>
<evidence type="ECO:0000256" key="1">
    <source>
        <dbReference type="SAM" id="MobiDB-lite"/>
    </source>
</evidence>
<dbReference type="Pfam" id="PF25823">
    <property type="entry name" value="Ams2-SPT21_N"/>
    <property type="match status" value="1"/>
</dbReference>
<sequence>MSLSANSPGSHAAQVVSRAPSNDCESMSDIPRRQMRVKILYTFDDQNKSNCLARLPNALNIPTVSLDETTEVGVIDLRSCIQAIAAASPELVAKLGHDYTVYAYDYSEYETPLVGQGMLSWILASASASPNAPANQSKTMVTGRVCKNILGLFSNGIKETLEVKLKLVPVPTCKQSEYVENMERYHSLSKLMPEGLDYNAWADFLKANPAIGELAYPTAGDSSRSLQQSAFGGLDAIQDMLARPQDDSFRHGMYSEQFGMSFNTHDIRPSSPATSVASYTPAAYNSYFNHDSRPASRASFHSDTVAQPSRHPSVASEVQDQQDASLAKKRVRLTQAKRPKKSVLGANNDSLRVTASTAASVRLHRPVATNPATALASVEQVPRAPTPRPAHAAFPQSHGLRLPAPSLLRHGSMDSARPYVTPYEPGIFSDAAVESADDERGSPGETPMEMPSSPPVMSTRLSSSAPSSPGLPTLPYPADSGFVSDIGPVRDDDEIENGAKPWDGSDLPTASDARPRPKIDRSNRPWTEVNPGPVELLPKSYIPKPKQYHRPYSIPPIVDSGGKKGEGVQELREKELAITKMSEAFQGHAESLNITKADTTSLDAFKIPGEQAPTQDTTQPTTEVNFAIHGQQAPQADQWQQFNSHADSKNPAYSSFPNESVSYPSRSTTPNPPPPKRSKPSKPRGLPRSHTWSGGPMSDAAGPPDGNPRQPRSGSGAKRRQIITNKLNDALSAGEMPTFCNNCGEIETPTWRKAFTRVEHGSPDDVRLSTDGNGIVGFEVIEPAEDSEEGPKYRIFKQILEQEEKQAKTYTSLVLCNPCGLWLNKKGVMRPPEVWAKKPLAPGEKRKRTRKPAPSRKRAKGSNDDPQSDAIVPHSESVHGPRGVHNKHALQPMDDATAQAALQRAIQSSPVGFQGSQASPIDVDPDLTPRPTRRLLFPSPRKVGEAKSLDGSQTSMSPKSVAAPNSVELHVRTLSVNIEDIDKENCPPPADQGEADDLAHLFEDSPVYKTPTKGALFQDLLKTPTPVSRRRILLTPKRGADNVEMKTPSHNILVMTPNRSGRAATIAPETPFTRRLNALMSNCLPNSPSQTMDLSAFPAFNTPGRAQVQNQFYDFMNDDFLSSDFPIPSSPPGGLGFSLYEDPATSTVGLWSGVSVFNSDPIRIDDEHDDTENTTTGTSQAPVKESVLKMNGMSVDFVAMIDDDVVGNANRQGDDDANQNAGAMKDTKSVEVSVETHEQSTSVVESTESDAS</sequence>
<feature type="region of interest" description="Disordered" evidence="1">
    <location>
        <begin position="834"/>
        <end position="888"/>
    </location>
</feature>
<dbReference type="OrthoDB" id="3199820at2759"/>
<proteinExistence type="predicted"/>
<feature type="region of interest" description="Disordered" evidence="1">
    <location>
        <begin position="632"/>
        <end position="720"/>
    </location>
</feature>
<accession>A0A6G1KBG1</accession>
<evidence type="ECO:0000313" key="4">
    <source>
        <dbReference type="Proteomes" id="UP000799428"/>
    </source>
</evidence>
<dbReference type="GO" id="GO:0008270">
    <property type="term" value="F:zinc ion binding"/>
    <property type="evidence" value="ECO:0007669"/>
    <property type="project" value="InterPro"/>
</dbReference>
<feature type="region of interest" description="Disordered" evidence="1">
    <location>
        <begin position="433"/>
        <end position="532"/>
    </location>
</feature>
<organism evidence="3 4">
    <name type="scientific">Pleomassaria siparia CBS 279.74</name>
    <dbReference type="NCBI Taxonomy" id="1314801"/>
    <lineage>
        <taxon>Eukaryota</taxon>
        <taxon>Fungi</taxon>
        <taxon>Dikarya</taxon>
        <taxon>Ascomycota</taxon>
        <taxon>Pezizomycotina</taxon>
        <taxon>Dothideomycetes</taxon>
        <taxon>Pleosporomycetidae</taxon>
        <taxon>Pleosporales</taxon>
        <taxon>Pleomassariaceae</taxon>
        <taxon>Pleomassaria</taxon>
    </lineage>
</organism>
<dbReference type="AlphaFoldDB" id="A0A6G1KBG1"/>
<feature type="compositionally biased region" description="Low complexity" evidence="1">
    <location>
        <begin position="632"/>
        <end position="641"/>
    </location>
</feature>
<dbReference type="PANTHER" id="PTHR39147:SF1">
    <property type="entry name" value="PROTEIN SPT21"/>
    <property type="match status" value="1"/>
</dbReference>
<evidence type="ECO:0000259" key="2">
    <source>
        <dbReference type="Pfam" id="PF25823"/>
    </source>
</evidence>
<dbReference type="GO" id="GO:0030466">
    <property type="term" value="P:silent mating-type cassette heterochromatin formation"/>
    <property type="evidence" value="ECO:0007669"/>
    <property type="project" value="TreeGrafter"/>
</dbReference>
<gene>
    <name evidence="3" type="ORF">K504DRAFT_466535</name>
</gene>
<dbReference type="GO" id="GO:0000183">
    <property type="term" value="P:rDNA heterochromatin formation"/>
    <property type="evidence" value="ECO:0007669"/>
    <property type="project" value="TreeGrafter"/>
</dbReference>
<dbReference type="PANTHER" id="PTHR39147">
    <property type="entry name" value="PROTEIN SPT21"/>
    <property type="match status" value="1"/>
</dbReference>
<feature type="compositionally biased region" description="Polar residues" evidence="1">
    <location>
        <begin position="651"/>
        <end position="661"/>
    </location>
</feature>
<dbReference type="InterPro" id="IPR057725">
    <property type="entry name" value="Ams2-SPT21_N"/>
</dbReference>
<dbReference type="Proteomes" id="UP000799428">
    <property type="component" value="Unassembled WGS sequence"/>
</dbReference>
<feature type="domain" description="Ams2/SPT21 N-terminal" evidence="2">
    <location>
        <begin position="31"/>
        <end position="170"/>
    </location>
</feature>
<feature type="compositionally biased region" description="Basic residues" evidence="1">
    <location>
        <begin position="676"/>
        <end position="687"/>
    </location>
</feature>
<evidence type="ECO:0000313" key="3">
    <source>
        <dbReference type="EMBL" id="KAF2710110.1"/>
    </source>
</evidence>
<protein>
    <recommendedName>
        <fullName evidence="2">Ams2/SPT21 N-terminal domain-containing protein</fullName>
    </recommendedName>
</protein>
<dbReference type="Gene3D" id="3.30.50.10">
    <property type="entry name" value="Erythroid Transcription Factor GATA-1, subunit A"/>
    <property type="match status" value="1"/>
</dbReference>
<dbReference type="InterPro" id="IPR042403">
    <property type="entry name" value="Spt21/Ams2"/>
</dbReference>
<keyword evidence="4" id="KW-1185">Reference proteome</keyword>
<dbReference type="InterPro" id="IPR013088">
    <property type="entry name" value="Znf_NHR/GATA"/>
</dbReference>
<reference evidence="3" key="1">
    <citation type="journal article" date="2020" name="Stud. Mycol.">
        <title>101 Dothideomycetes genomes: a test case for predicting lifestyles and emergence of pathogens.</title>
        <authorList>
            <person name="Haridas S."/>
            <person name="Albert R."/>
            <person name="Binder M."/>
            <person name="Bloem J."/>
            <person name="Labutti K."/>
            <person name="Salamov A."/>
            <person name="Andreopoulos B."/>
            <person name="Baker S."/>
            <person name="Barry K."/>
            <person name="Bills G."/>
            <person name="Bluhm B."/>
            <person name="Cannon C."/>
            <person name="Castanera R."/>
            <person name="Culley D."/>
            <person name="Daum C."/>
            <person name="Ezra D."/>
            <person name="Gonzalez J."/>
            <person name="Henrissat B."/>
            <person name="Kuo A."/>
            <person name="Liang C."/>
            <person name="Lipzen A."/>
            <person name="Lutzoni F."/>
            <person name="Magnuson J."/>
            <person name="Mondo S."/>
            <person name="Nolan M."/>
            <person name="Ohm R."/>
            <person name="Pangilinan J."/>
            <person name="Park H.-J."/>
            <person name="Ramirez L."/>
            <person name="Alfaro M."/>
            <person name="Sun H."/>
            <person name="Tritt A."/>
            <person name="Yoshinaga Y."/>
            <person name="Zwiers L.-H."/>
            <person name="Turgeon B."/>
            <person name="Goodwin S."/>
            <person name="Spatafora J."/>
            <person name="Crous P."/>
            <person name="Grigoriev I."/>
        </authorList>
    </citation>
    <scope>NUCLEOTIDE SEQUENCE</scope>
    <source>
        <strain evidence="3">CBS 279.74</strain>
    </source>
</reference>
<name>A0A6G1KBG1_9PLEO</name>
<feature type="region of interest" description="Disordered" evidence="1">
    <location>
        <begin position="293"/>
        <end position="321"/>
    </location>
</feature>
<feature type="compositionally biased region" description="Low complexity" evidence="1">
    <location>
        <begin position="443"/>
        <end position="473"/>
    </location>
</feature>
<dbReference type="EMBL" id="MU005769">
    <property type="protein sequence ID" value="KAF2710110.1"/>
    <property type="molecule type" value="Genomic_DNA"/>
</dbReference>
<feature type="region of interest" description="Disordered" evidence="1">
    <location>
        <begin position="911"/>
        <end position="964"/>
    </location>
</feature>
<feature type="compositionally biased region" description="Basic residues" evidence="1">
    <location>
        <begin position="845"/>
        <end position="860"/>
    </location>
</feature>
<dbReference type="SUPFAM" id="SSF57716">
    <property type="entry name" value="Glucocorticoid receptor-like (DNA-binding domain)"/>
    <property type="match status" value="1"/>
</dbReference>
<dbReference type="GO" id="GO:0006357">
    <property type="term" value="P:regulation of transcription by RNA polymerase II"/>
    <property type="evidence" value="ECO:0007669"/>
    <property type="project" value="TreeGrafter"/>
</dbReference>
<feature type="compositionally biased region" description="Basic and acidic residues" evidence="1">
    <location>
        <begin position="1225"/>
        <end position="1238"/>
    </location>
</feature>